<reference evidence="4" key="2">
    <citation type="submission" date="2015-01" db="EMBL/GenBank/DDBJ databases">
        <title>Evolutionary Origins and Diversification of the Mycorrhizal Mutualists.</title>
        <authorList>
            <consortium name="DOE Joint Genome Institute"/>
            <consortium name="Mycorrhizal Genomics Consortium"/>
            <person name="Kohler A."/>
            <person name="Kuo A."/>
            <person name="Nagy L.G."/>
            <person name="Floudas D."/>
            <person name="Copeland A."/>
            <person name="Barry K.W."/>
            <person name="Cichocki N."/>
            <person name="Veneault-Fourrey C."/>
            <person name="LaButti K."/>
            <person name="Lindquist E.A."/>
            <person name="Lipzen A."/>
            <person name="Lundell T."/>
            <person name="Morin E."/>
            <person name="Murat C."/>
            <person name="Riley R."/>
            <person name="Ohm R."/>
            <person name="Sun H."/>
            <person name="Tunlid A."/>
            <person name="Henrissat B."/>
            <person name="Grigoriev I.V."/>
            <person name="Hibbett D.S."/>
            <person name="Martin F."/>
        </authorList>
    </citation>
    <scope>NUCLEOTIDE SEQUENCE [LARGE SCALE GENOMIC DNA]</scope>
    <source>
        <strain evidence="4">Foug A</strain>
    </source>
</reference>
<keyword evidence="2" id="KW-0472">Membrane</keyword>
<keyword evidence="2" id="KW-1133">Transmembrane helix</keyword>
<dbReference type="HOGENOM" id="CLU_055658_0_0_1"/>
<feature type="compositionally biased region" description="Basic and acidic residues" evidence="1">
    <location>
        <begin position="30"/>
        <end position="42"/>
    </location>
</feature>
<accession>A0A0C2ZUB8</accession>
<name>A0A0C2ZUB8_9AGAM</name>
<evidence type="ECO:0000256" key="2">
    <source>
        <dbReference type="SAM" id="Phobius"/>
    </source>
</evidence>
<proteinExistence type="predicted"/>
<feature type="compositionally biased region" description="Polar residues" evidence="1">
    <location>
        <begin position="64"/>
        <end position="77"/>
    </location>
</feature>
<sequence length="298" mass="33196">MYGPSTPSPDGASRPVDEVPVTPTPAPKYLSDKSRGKRKADDLDTTPPEQKKEGQRATFVIPSETRSQRISNSSHAPSSYHRKRARLSSASPFATPSPSRPPSIQEQSRSSSKHLAWPSGTSSRGAPLRTPSRAASTHSQQPDQHLPYTHKKTHDRRQSMSQRSIPISALVSPHAPSIATSTKFHMRDPRKPPKKLKETAWGLHFATEDEPGSPLQAWLFFIGFILFPLWWIAALCIPVPKTRTAGDASLEKAVTIIDDPQIEHVDAKSWRFRCRLMAVVSLFTYIPFIVLVAIFVRR</sequence>
<dbReference type="OrthoDB" id="3266087at2759"/>
<feature type="compositionally biased region" description="Polar residues" evidence="1">
    <location>
        <begin position="133"/>
        <end position="143"/>
    </location>
</feature>
<feature type="transmembrane region" description="Helical" evidence="2">
    <location>
        <begin position="217"/>
        <end position="237"/>
    </location>
</feature>
<feature type="compositionally biased region" description="Low complexity" evidence="1">
    <location>
        <begin position="88"/>
        <end position="97"/>
    </location>
</feature>
<evidence type="ECO:0000313" key="4">
    <source>
        <dbReference type="Proteomes" id="UP000053989"/>
    </source>
</evidence>
<dbReference type="Proteomes" id="UP000053989">
    <property type="component" value="Unassembled WGS sequence"/>
</dbReference>
<keyword evidence="4" id="KW-1185">Reference proteome</keyword>
<evidence type="ECO:0000256" key="1">
    <source>
        <dbReference type="SAM" id="MobiDB-lite"/>
    </source>
</evidence>
<dbReference type="AlphaFoldDB" id="A0A0C2ZUB8"/>
<protein>
    <submittedName>
        <fullName evidence="3">Uncharacterized protein</fullName>
    </submittedName>
</protein>
<evidence type="ECO:0000313" key="3">
    <source>
        <dbReference type="EMBL" id="KIM56092.1"/>
    </source>
</evidence>
<organism evidence="3 4">
    <name type="scientific">Scleroderma citrinum Foug A</name>
    <dbReference type="NCBI Taxonomy" id="1036808"/>
    <lineage>
        <taxon>Eukaryota</taxon>
        <taxon>Fungi</taxon>
        <taxon>Dikarya</taxon>
        <taxon>Basidiomycota</taxon>
        <taxon>Agaricomycotina</taxon>
        <taxon>Agaricomycetes</taxon>
        <taxon>Agaricomycetidae</taxon>
        <taxon>Boletales</taxon>
        <taxon>Sclerodermatineae</taxon>
        <taxon>Sclerodermataceae</taxon>
        <taxon>Scleroderma</taxon>
    </lineage>
</organism>
<gene>
    <name evidence="3" type="ORF">SCLCIDRAFT_265859</name>
</gene>
<reference evidence="3 4" key="1">
    <citation type="submission" date="2014-04" db="EMBL/GenBank/DDBJ databases">
        <authorList>
            <consortium name="DOE Joint Genome Institute"/>
            <person name="Kuo A."/>
            <person name="Kohler A."/>
            <person name="Nagy L.G."/>
            <person name="Floudas D."/>
            <person name="Copeland A."/>
            <person name="Barry K.W."/>
            <person name="Cichocki N."/>
            <person name="Veneault-Fourrey C."/>
            <person name="LaButti K."/>
            <person name="Lindquist E.A."/>
            <person name="Lipzen A."/>
            <person name="Lundell T."/>
            <person name="Morin E."/>
            <person name="Murat C."/>
            <person name="Sun H."/>
            <person name="Tunlid A."/>
            <person name="Henrissat B."/>
            <person name="Grigoriev I.V."/>
            <person name="Hibbett D.S."/>
            <person name="Martin F."/>
            <person name="Nordberg H.P."/>
            <person name="Cantor M.N."/>
            <person name="Hua S.X."/>
        </authorList>
    </citation>
    <scope>NUCLEOTIDE SEQUENCE [LARGE SCALE GENOMIC DNA]</scope>
    <source>
        <strain evidence="3 4">Foug A</strain>
    </source>
</reference>
<feature type="transmembrane region" description="Helical" evidence="2">
    <location>
        <begin position="276"/>
        <end position="296"/>
    </location>
</feature>
<dbReference type="EMBL" id="KN822123">
    <property type="protein sequence ID" value="KIM56092.1"/>
    <property type="molecule type" value="Genomic_DNA"/>
</dbReference>
<feature type="region of interest" description="Disordered" evidence="1">
    <location>
        <begin position="1"/>
        <end position="162"/>
    </location>
</feature>
<keyword evidence="2" id="KW-0812">Transmembrane</keyword>